<comment type="caution">
    <text evidence="3">The sequence shown here is derived from an EMBL/GenBank/DDBJ whole genome shotgun (WGS) entry which is preliminary data.</text>
</comment>
<dbReference type="PATRIC" id="fig|52133.18.peg.1546"/>
<protein>
    <recommendedName>
        <fullName evidence="2">YagK/YfjJ C-terminal domain-containing protein</fullName>
    </recommendedName>
</protein>
<dbReference type="InterPro" id="IPR057271">
    <property type="entry name" value="YagK_YfjJ_C"/>
</dbReference>
<evidence type="ECO:0000259" key="2">
    <source>
        <dbReference type="Pfam" id="PF11726"/>
    </source>
</evidence>
<evidence type="ECO:0000313" key="3">
    <source>
        <dbReference type="EMBL" id="KXZ69883.1"/>
    </source>
</evidence>
<dbReference type="AlphaFoldDB" id="A0A150HSY4"/>
<sequence length="299" mass="35680">MELFPYWVLNMSKSINESKLTIQLEVTTNLWIKAKNEPLDFYEEFAELLIQFDHIYRSGSQYFGYINAWCDWLDEYDIYDLDFDEVVEELKCESFEHYQDYFKAYESRQLKDLRRHRENEKRNLESLSGKLDRALSRYSKSEVVRVDIAYLQSCHSIVDIQMFYQDLEELRKAISKRKDPFHDLVDFAWALEQGETKGYHCHLLLIFNGHQRQKGWAIADKVGKLWKQITNDEGCYFNCHDPEQIAKYRELGILGIGRIHRDNPVEVRNLRNAGAYLVNPEKEAQHLRVKLSPKMRTFQ</sequence>
<name>A0A150HSY4_9GAMM</name>
<feature type="domain" description="YagK/YfjJ C-terminal" evidence="2">
    <location>
        <begin position="135"/>
        <end position="229"/>
    </location>
</feature>
<keyword evidence="1" id="KW-0175">Coiled coil</keyword>
<evidence type="ECO:0000256" key="1">
    <source>
        <dbReference type="SAM" id="Coils"/>
    </source>
</evidence>
<proteinExistence type="predicted"/>
<accession>A0A150HSY4</accession>
<gene>
    <name evidence="3" type="ORF">AVENLUH5627_01488</name>
</gene>
<reference evidence="3 4" key="1">
    <citation type="journal article" date="2016" name="Sci. Rep.">
        <title>Genomic and phenotypic characterization of the species Acinetobacter venetianus.</title>
        <authorList>
            <person name="Fondi M."/>
            <person name="Maida I."/>
            <person name="Perrin E."/>
            <person name="Orlandini V."/>
            <person name="La Torre L."/>
            <person name="Bosi E."/>
            <person name="Negroni A."/>
            <person name="Zanaroli G."/>
            <person name="Fava F."/>
            <person name="Decorosi F."/>
            <person name="Giovannetti L."/>
            <person name="Viti C."/>
            <person name="Vaneechoutte M."/>
            <person name="Dijkshoorn L."/>
            <person name="Fani R."/>
        </authorList>
    </citation>
    <scope>NUCLEOTIDE SEQUENCE [LARGE SCALE GENOMIC DNA]</scope>
    <source>
        <strain evidence="3 4">LUH5627</strain>
    </source>
</reference>
<dbReference type="Proteomes" id="UP000075680">
    <property type="component" value="Unassembled WGS sequence"/>
</dbReference>
<evidence type="ECO:0000313" key="4">
    <source>
        <dbReference type="Proteomes" id="UP000075680"/>
    </source>
</evidence>
<organism evidence="3 4">
    <name type="scientific">Acinetobacter venetianus</name>
    <dbReference type="NCBI Taxonomy" id="52133"/>
    <lineage>
        <taxon>Bacteria</taxon>
        <taxon>Pseudomonadati</taxon>
        <taxon>Pseudomonadota</taxon>
        <taxon>Gammaproteobacteria</taxon>
        <taxon>Moraxellales</taxon>
        <taxon>Moraxellaceae</taxon>
        <taxon>Acinetobacter</taxon>
    </lineage>
</organism>
<feature type="coiled-coil region" evidence="1">
    <location>
        <begin position="110"/>
        <end position="137"/>
    </location>
</feature>
<dbReference type="EMBL" id="JRUE01000139">
    <property type="protein sequence ID" value="KXZ69883.1"/>
    <property type="molecule type" value="Genomic_DNA"/>
</dbReference>
<dbReference type="Pfam" id="PF11726">
    <property type="entry name" value="YagK_YfjJ_C"/>
    <property type="match status" value="1"/>
</dbReference>